<organism evidence="2 3">
    <name type="scientific">Actinoplanes siamensis</name>
    <dbReference type="NCBI Taxonomy" id="1223317"/>
    <lineage>
        <taxon>Bacteria</taxon>
        <taxon>Bacillati</taxon>
        <taxon>Actinomycetota</taxon>
        <taxon>Actinomycetes</taxon>
        <taxon>Micromonosporales</taxon>
        <taxon>Micromonosporaceae</taxon>
        <taxon>Actinoplanes</taxon>
    </lineage>
</organism>
<keyword evidence="3" id="KW-1185">Reference proteome</keyword>
<evidence type="ECO:0000256" key="1">
    <source>
        <dbReference type="SAM" id="SignalP"/>
    </source>
</evidence>
<dbReference type="AlphaFoldDB" id="A0A919TKE6"/>
<evidence type="ECO:0008006" key="4">
    <source>
        <dbReference type="Google" id="ProtNLM"/>
    </source>
</evidence>
<dbReference type="EMBL" id="BOMW01000024">
    <property type="protein sequence ID" value="GIF05080.1"/>
    <property type="molecule type" value="Genomic_DNA"/>
</dbReference>
<evidence type="ECO:0000313" key="2">
    <source>
        <dbReference type="EMBL" id="GIF05080.1"/>
    </source>
</evidence>
<dbReference type="Gene3D" id="2.60.20.10">
    <property type="entry name" value="Crystallins"/>
    <property type="match status" value="1"/>
</dbReference>
<keyword evidence="1" id="KW-0732">Signal</keyword>
<feature type="chain" id="PRO_5036974067" description="Peptidase inhibitor family I36" evidence="1">
    <location>
        <begin position="26"/>
        <end position="130"/>
    </location>
</feature>
<gene>
    <name evidence="2" type="ORF">Asi03nite_26180</name>
</gene>
<feature type="signal peptide" evidence="1">
    <location>
        <begin position="1"/>
        <end position="25"/>
    </location>
</feature>
<evidence type="ECO:0000313" key="3">
    <source>
        <dbReference type="Proteomes" id="UP000629619"/>
    </source>
</evidence>
<reference evidence="2" key="1">
    <citation type="submission" date="2021-01" db="EMBL/GenBank/DDBJ databases">
        <title>Whole genome shotgun sequence of Actinoplanes siamensis NBRC 109076.</title>
        <authorList>
            <person name="Komaki H."/>
            <person name="Tamura T."/>
        </authorList>
    </citation>
    <scope>NUCLEOTIDE SEQUENCE</scope>
    <source>
        <strain evidence="2">NBRC 109076</strain>
    </source>
</reference>
<accession>A0A919TKE6</accession>
<sequence>MLKKTAVIVALIGGVLFAPVSSAVASPTAPAGQPCPAGNICFYKDINFEGRLWSWNRGETEQWLKFTGLDEEASSIINNTSMTVRAHRLEGNRGDWVCVSANGGQIPDLGAHNLNDAISSFQSSDYACIP</sequence>
<dbReference type="RefSeq" id="WP_203679532.1">
    <property type="nucleotide sequence ID" value="NZ_BOMW01000024.1"/>
</dbReference>
<comment type="caution">
    <text evidence="2">The sequence shown here is derived from an EMBL/GenBank/DDBJ whole genome shotgun (WGS) entry which is preliminary data.</text>
</comment>
<dbReference type="InterPro" id="IPR011024">
    <property type="entry name" value="G_crystallin-like"/>
</dbReference>
<dbReference type="SUPFAM" id="SSF49695">
    <property type="entry name" value="gamma-Crystallin-like"/>
    <property type="match status" value="1"/>
</dbReference>
<protein>
    <recommendedName>
        <fullName evidence="4">Peptidase inhibitor family I36</fullName>
    </recommendedName>
</protein>
<dbReference type="Proteomes" id="UP000629619">
    <property type="component" value="Unassembled WGS sequence"/>
</dbReference>
<proteinExistence type="predicted"/>
<dbReference type="Pfam" id="PF03995">
    <property type="entry name" value="Inhibitor_I36"/>
    <property type="match status" value="1"/>
</dbReference>
<name>A0A919TKE6_9ACTN</name>